<dbReference type="SUPFAM" id="SSF52113">
    <property type="entry name" value="BRCT domain"/>
    <property type="match status" value="1"/>
</dbReference>
<evidence type="ECO:0000259" key="2">
    <source>
        <dbReference type="PROSITE" id="PS50172"/>
    </source>
</evidence>
<feature type="compositionally biased region" description="Low complexity" evidence="1">
    <location>
        <begin position="157"/>
        <end position="174"/>
    </location>
</feature>
<feature type="compositionally biased region" description="Polar residues" evidence="1">
    <location>
        <begin position="656"/>
        <end position="667"/>
    </location>
</feature>
<feature type="region of interest" description="Disordered" evidence="1">
    <location>
        <begin position="590"/>
        <end position="636"/>
    </location>
</feature>
<dbReference type="Gene3D" id="3.40.50.10190">
    <property type="entry name" value="BRCT domain"/>
    <property type="match status" value="1"/>
</dbReference>
<feature type="compositionally biased region" description="Basic and acidic residues" evidence="1">
    <location>
        <begin position="828"/>
        <end position="839"/>
    </location>
</feature>
<feature type="region of interest" description="Disordered" evidence="1">
    <location>
        <begin position="927"/>
        <end position="962"/>
    </location>
</feature>
<protein>
    <recommendedName>
        <fullName evidence="2">BRCT domain-containing protein</fullName>
    </recommendedName>
</protein>
<feature type="compositionally biased region" description="Basic residues" evidence="1">
    <location>
        <begin position="704"/>
        <end position="715"/>
    </location>
</feature>
<name>A0A9W8TX02_9AGAR</name>
<feature type="compositionally biased region" description="Basic and acidic residues" evidence="1">
    <location>
        <begin position="612"/>
        <end position="634"/>
    </location>
</feature>
<accession>A0A9W8TX02</accession>
<feature type="compositionally biased region" description="Low complexity" evidence="1">
    <location>
        <begin position="840"/>
        <end position="850"/>
    </location>
</feature>
<feature type="compositionally biased region" description="Acidic residues" evidence="1">
    <location>
        <begin position="761"/>
        <end position="779"/>
    </location>
</feature>
<feature type="compositionally biased region" description="Basic and acidic residues" evidence="1">
    <location>
        <begin position="394"/>
        <end position="418"/>
    </location>
</feature>
<feature type="compositionally biased region" description="Low complexity" evidence="1">
    <location>
        <begin position="1183"/>
        <end position="1194"/>
    </location>
</feature>
<feature type="region of interest" description="Disordered" evidence="1">
    <location>
        <begin position="86"/>
        <end position="183"/>
    </location>
</feature>
<dbReference type="EMBL" id="JANVFU010000009">
    <property type="protein sequence ID" value="KAJ3743280.1"/>
    <property type="molecule type" value="Genomic_DNA"/>
</dbReference>
<dbReference type="InterPro" id="IPR001357">
    <property type="entry name" value="BRCT_dom"/>
</dbReference>
<dbReference type="InterPro" id="IPR036420">
    <property type="entry name" value="BRCT_dom_sf"/>
</dbReference>
<feature type="compositionally biased region" description="Polar residues" evidence="1">
    <location>
        <begin position="1369"/>
        <end position="1379"/>
    </location>
</feature>
<feature type="domain" description="BRCT" evidence="2">
    <location>
        <begin position="1204"/>
        <end position="1299"/>
    </location>
</feature>
<proteinExistence type="predicted"/>
<feature type="compositionally biased region" description="Low complexity" evidence="1">
    <location>
        <begin position="727"/>
        <end position="736"/>
    </location>
</feature>
<feature type="compositionally biased region" description="Polar residues" evidence="1">
    <location>
        <begin position="313"/>
        <end position="334"/>
    </location>
</feature>
<feature type="compositionally biased region" description="Polar residues" evidence="1">
    <location>
        <begin position="132"/>
        <end position="145"/>
    </location>
</feature>
<dbReference type="Proteomes" id="UP001142393">
    <property type="component" value="Unassembled WGS sequence"/>
</dbReference>
<organism evidence="3 4">
    <name type="scientific">Lentinula detonsa</name>
    <dbReference type="NCBI Taxonomy" id="2804962"/>
    <lineage>
        <taxon>Eukaryota</taxon>
        <taxon>Fungi</taxon>
        <taxon>Dikarya</taxon>
        <taxon>Basidiomycota</taxon>
        <taxon>Agaricomycotina</taxon>
        <taxon>Agaricomycetes</taxon>
        <taxon>Agaricomycetidae</taxon>
        <taxon>Agaricales</taxon>
        <taxon>Marasmiineae</taxon>
        <taxon>Omphalotaceae</taxon>
        <taxon>Lentinula</taxon>
    </lineage>
</organism>
<evidence type="ECO:0000313" key="4">
    <source>
        <dbReference type="Proteomes" id="UP001142393"/>
    </source>
</evidence>
<evidence type="ECO:0000256" key="1">
    <source>
        <dbReference type="SAM" id="MobiDB-lite"/>
    </source>
</evidence>
<gene>
    <name evidence="3" type="ORF">DFH05DRAFT_1623121</name>
</gene>
<reference evidence="3 4" key="1">
    <citation type="journal article" date="2023" name="Proc. Natl. Acad. Sci. U.S.A.">
        <title>A global phylogenomic analysis of the shiitake genus Lentinula.</title>
        <authorList>
            <person name="Sierra-Patev S."/>
            <person name="Min B."/>
            <person name="Naranjo-Ortiz M."/>
            <person name="Looney B."/>
            <person name="Konkel Z."/>
            <person name="Slot J.C."/>
            <person name="Sakamoto Y."/>
            <person name="Steenwyk J.L."/>
            <person name="Rokas A."/>
            <person name="Carro J."/>
            <person name="Camarero S."/>
            <person name="Ferreira P."/>
            <person name="Molpeceres G."/>
            <person name="Ruiz-Duenas F.J."/>
            <person name="Serrano A."/>
            <person name="Henrissat B."/>
            <person name="Drula E."/>
            <person name="Hughes K.W."/>
            <person name="Mata J.L."/>
            <person name="Ishikawa N.K."/>
            <person name="Vargas-Isla R."/>
            <person name="Ushijima S."/>
            <person name="Smith C.A."/>
            <person name="Donoghue J."/>
            <person name="Ahrendt S."/>
            <person name="Andreopoulos W."/>
            <person name="He G."/>
            <person name="LaButti K."/>
            <person name="Lipzen A."/>
            <person name="Ng V."/>
            <person name="Riley R."/>
            <person name="Sandor L."/>
            <person name="Barry K."/>
            <person name="Martinez A.T."/>
            <person name="Xiao Y."/>
            <person name="Gibbons J.G."/>
            <person name="Terashima K."/>
            <person name="Grigoriev I.V."/>
            <person name="Hibbett D."/>
        </authorList>
    </citation>
    <scope>NUCLEOTIDE SEQUENCE [LARGE SCALE GENOMIC DNA]</scope>
    <source>
        <strain evidence="3 4">TFB7810</strain>
    </source>
</reference>
<dbReference type="PROSITE" id="PS50172">
    <property type="entry name" value="BRCT"/>
    <property type="match status" value="1"/>
</dbReference>
<feature type="compositionally biased region" description="Polar residues" evidence="1">
    <location>
        <begin position="1101"/>
        <end position="1125"/>
    </location>
</feature>
<feature type="region of interest" description="Disordered" evidence="1">
    <location>
        <begin position="1326"/>
        <end position="1379"/>
    </location>
</feature>
<dbReference type="CDD" id="cd17716">
    <property type="entry name" value="BRCT_microcephalin_rpt1"/>
    <property type="match status" value="1"/>
</dbReference>
<keyword evidence="4" id="KW-1185">Reference proteome</keyword>
<feature type="compositionally biased region" description="Polar residues" evidence="1">
    <location>
        <begin position="1136"/>
        <end position="1158"/>
    </location>
</feature>
<dbReference type="Pfam" id="PF00533">
    <property type="entry name" value="BRCT"/>
    <property type="match status" value="1"/>
</dbReference>
<evidence type="ECO:0000313" key="3">
    <source>
        <dbReference type="EMBL" id="KAJ3743280.1"/>
    </source>
</evidence>
<feature type="region of interest" description="Disordered" evidence="1">
    <location>
        <begin position="656"/>
        <end position="890"/>
    </location>
</feature>
<feature type="region of interest" description="Disordered" evidence="1">
    <location>
        <begin position="311"/>
        <end position="422"/>
    </location>
</feature>
<feature type="compositionally biased region" description="Polar residues" evidence="1">
    <location>
        <begin position="737"/>
        <end position="753"/>
    </location>
</feature>
<feature type="region of interest" description="Disordered" evidence="1">
    <location>
        <begin position="1101"/>
        <end position="1202"/>
    </location>
</feature>
<sequence>MYSPSPSAGLSIDPFIGSARELWVSKHRKYHMGDGIFSQGRTRSQLTLPEAPIELSRSPLKDARLAVRNTSRLELEGVEAETKRLAGENEIDLSQPKLGDKRSPSPAMTTGWPVPKRFKTSPTESDAEHNITQKPVHSLHFSESNILAKARRKRSATSKPKSSSSSSTRRQAPAVLLSKKERASSAPVFPSFRGVPRVDIRDFPTSPTRRPLHSREPNFRITFGSLFPLSKALESIPDEASADQNATNEPARDVPIVTLSEIPATPTQTDRLVPTDIHAAPLSPLTPLPKNFLFKKLAEADANTEDRFAASGWGQSNEVSQNNGQRQTIGQSSAIGPGVSPKHSRSRLPQSTNGTASSSRNKSYVTQQVVSPVKAASTEPGVPAKQKTNAFDLMMRRTEKDNGKEKAVTTGKAEKPDHSLGVSVGKFRENGMVIQQKKGSDVKGKGRSGKNAEVQPSNVFTIKGKMKPRTKPEVKTTIIPSVVLDDEDEEPPSSIGGMVDSPTYPLQPLPTRISPSPLEFGGLPPKNSSPVVSTNAEGRIKGVDEATLTMDDMKGDNKIYIEGQPVSLGKANTPAVTEIHQVQINVEPRVPSPLFSEPPTTAPSPLFSEPSSRPDEDSKNKKYDKHMKAPHDFIDGAAPVCGESIKIEIILDSPQAIETESSSITSPRSRRQKVVRPPPPSRTTRSASSMVRCTEPDMAASKKPPARSKRARKVAIKAGACSKAEADASFTASSSSTNCLVPTEPCSTVNFSDPQFPVFNDDGDSSELTDLPEDYMDEEVPLKGDGGEDMDMETPPQAAQSSTAMKTRRKTLGTEISTSSRRKSLRGLRSDDDPPDERSASFPSVQSSVSHGKSHLARSTSTKIEKSVIPGHTTPFHTRPGSAPSSPTKLKKSYTMFSYVPVMPRLINSDTSVLGRLDHALAALAKPPPAMEPSRPNTSIGFNRDDPDSSIVHGGGRINSVPEKGREKSIFTIGIGRPSTSKTSASGYMAQASSSKPTTSAFASSKLVAQSQLFQFIPPRTGPGLQKNKPAAIIRGGRPLISTPRGAANRFSVGGSLGSRGKKASQKTTLPSVVASPVKGGVGVSRDDDIEMVDVDMTMLDSSMSGNRSDMNISESEVSDTSGSRNKGKETESEDSSVMSRHNGASSQSLSALPNTTFSMPITGSMGPPPPPTFPLRRAGLRSSSSSYPSSTISKPQAPPKFVPESTVLEGCTVFVDVWMSDGQDTSSIYTDIAKNLGARIVKRIGPQCTHIVYTAGRERTVEQYFALSETKRPKTVGASWLRDCKQADARLDEERYLVDLEEHKPEPMSNTFFLHSDKSKRHKRRQSFIPKFCGTDDNGNEDEDMSVDGSNASMVDDELTPLKRARLRQSTTGSSQRK</sequence>
<comment type="caution">
    <text evidence="3">The sequence shown here is derived from an EMBL/GenBank/DDBJ whole genome shotgun (WGS) entry which is preliminary data.</text>
</comment>
<feature type="compositionally biased region" description="Polar residues" evidence="1">
    <location>
        <begin position="347"/>
        <end position="370"/>
    </location>
</feature>